<dbReference type="EMBL" id="RAWE01000017">
    <property type="protein sequence ID" value="RKH05617.1"/>
    <property type="molecule type" value="Genomic_DNA"/>
</dbReference>
<accession>A0A3A8KE78</accession>
<protein>
    <recommendedName>
        <fullName evidence="1">Immunity MXAN-0049 protein domain-containing protein</fullName>
    </recommendedName>
</protein>
<keyword evidence="3" id="KW-1185">Reference proteome</keyword>
<feature type="domain" description="Immunity MXAN-0049 protein" evidence="1">
    <location>
        <begin position="98"/>
        <end position="189"/>
    </location>
</feature>
<dbReference type="AlphaFoldDB" id="A0A3A8KE78"/>
<evidence type="ECO:0000313" key="2">
    <source>
        <dbReference type="EMBL" id="RKH05617.1"/>
    </source>
</evidence>
<name>A0A3A8KE78_9BACT</name>
<evidence type="ECO:0000259" key="1">
    <source>
        <dbReference type="Pfam" id="PF07791"/>
    </source>
</evidence>
<sequence>MPRRYFRLLDDVTIPGRWELGIALDAGGNEVDDPWMFREGRTAPPRQALRIPVEHPGTPLDFSLAGFSTPVVHPRVAAVLLELAAQDIQLVPVAVQGHAEPYAILVATRLIRCIDDAASDEVIRWTPQDGRPDRVGQYRDVDGMRIDPTQVGDAKVFRTWGWSIALIVSEDIKLALERIRATGIRFTEV</sequence>
<dbReference type="OrthoDB" id="5509251at2"/>
<dbReference type="RefSeq" id="WP_120601856.1">
    <property type="nucleotide sequence ID" value="NZ_RAWE01000017.1"/>
</dbReference>
<dbReference type="Proteomes" id="UP000268313">
    <property type="component" value="Unassembled WGS sequence"/>
</dbReference>
<proteinExistence type="predicted"/>
<evidence type="ECO:0000313" key="3">
    <source>
        <dbReference type="Proteomes" id="UP000268313"/>
    </source>
</evidence>
<organism evidence="2 3">
    <name type="scientific">Corallococcus carmarthensis</name>
    <dbReference type="NCBI Taxonomy" id="2316728"/>
    <lineage>
        <taxon>Bacteria</taxon>
        <taxon>Pseudomonadati</taxon>
        <taxon>Myxococcota</taxon>
        <taxon>Myxococcia</taxon>
        <taxon>Myxococcales</taxon>
        <taxon>Cystobacterineae</taxon>
        <taxon>Myxococcaceae</taxon>
        <taxon>Corallococcus</taxon>
    </lineage>
</organism>
<comment type="caution">
    <text evidence="2">The sequence shown here is derived from an EMBL/GenBank/DDBJ whole genome shotgun (WGS) entry which is preliminary data.</text>
</comment>
<dbReference type="Pfam" id="PF07791">
    <property type="entry name" value="Imm11"/>
    <property type="match status" value="1"/>
</dbReference>
<dbReference type="InterPro" id="IPR012433">
    <property type="entry name" value="Imm11"/>
</dbReference>
<gene>
    <name evidence="2" type="ORF">D7X32_07565</name>
</gene>
<reference evidence="3" key="1">
    <citation type="submission" date="2018-09" db="EMBL/GenBank/DDBJ databases">
        <authorList>
            <person name="Livingstone P.G."/>
            <person name="Whitworth D.E."/>
        </authorList>
    </citation>
    <scope>NUCLEOTIDE SEQUENCE [LARGE SCALE GENOMIC DNA]</scope>
    <source>
        <strain evidence="3">CA043D</strain>
    </source>
</reference>